<evidence type="ECO:0000259" key="2">
    <source>
        <dbReference type="Pfam" id="PF25273"/>
    </source>
</evidence>
<dbReference type="AlphaFoldDB" id="A0A9N8DR04"/>
<reference evidence="3" key="1">
    <citation type="submission" date="2020-06" db="EMBL/GenBank/DDBJ databases">
        <authorList>
            <consortium name="Plant Systems Biology data submission"/>
        </authorList>
    </citation>
    <scope>NUCLEOTIDE SEQUENCE</scope>
    <source>
        <strain evidence="3">D6</strain>
    </source>
</reference>
<sequence length="358" mass="41505">MVEQEQMLIKAAEHVKSAISQRHYYQKKKEEAMATMENNPAERSLCYVADYSQNMAVPSFSFEQPGETYYYSPLAAYCFGVVDCATDHLSAYTYTEDIAKKGGNNVASLLWHHLWLQKVLSTDEPFKEITFIFDNCSGQNKNRMVLRLLFFLVKLGITKVARASFLIRGHTKNDCDRLFNVMKKGYRNSNIYLPADLVESMKHKQVTPVWCDANVFFDWDSGEDKYLTRPTKVKSYHVFTFDIDKDDGDTLTKMYSHNINQKIRQNMVKKEFRGKDKAFWKGVTQTLDRIDPVGIQDIKWRELYDKWGPLIPAEKKLGLMYYHEDPGVERRNKIKANTKKAKDARKGRTTSAATTTKE</sequence>
<proteinExistence type="predicted"/>
<evidence type="ECO:0000256" key="1">
    <source>
        <dbReference type="SAM" id="MobiDB-lite"/>
    </source>
</evidence>
<dbReference type="PANTHER" id="PTHR34415:SF1">
    <property type="entry name" value="INTEGRASE CATALYTIC DOMAIN-CONTAINING PROTEIN"/>
    <property type="match status" value="1"/>
</dbReference>
<protein>
    <recommendedName>
        <fullName evidence="2">DUF7869 domain-containing protein</fullName>
    </recommendedName>
</protein>
<name>A0A9N8DR04_9STRA</name>
<feature type="compositionally biased region" description="Polar residues" evidence="1">
    <location>
        <begin position="349"/>
        <end position="358"/>
    </location>
</feature>
<dbReference type="PANTHER" id="PTHR34415">
    <property type="entry name" value="INTEGRASE CATALYTIC DOMAIN-CONTAINING PROTEIN"/>
    <property type="match status" value="1"/>
</dbReference>
<evidence type="ECO:0000313" key="4">
    <source>
        <dbReference type="Proteomes" id="UP001153069"/>
    </source>
</evidence>
<dbReference type="EMBL" id="CAICTM010000225">
    <property type="protein sequence ID" value="CAB9505274.1"/>
    <property type="molecule type" value="Genomic_DNA"/>
</dbReference>
<dbReference type="InterPro" id="IPR057191">
    <property type="entry name" value="DUF7869"/>
</dbReference>
<dbReference type="Proteomes" id="UP001153069">
    <property type="component" value="Unassembled WGS sequence"/>
</dbReference>
<gene>
    <name evidence="3" type="ORF">SEMRO_226_G091931.1</name>
</gene>
<feature type="domain" description="DUF7869" evidence="2">
    <location>
        <begin position="74"/>
        <end position="254"/>
    </location>
</feature>
<comment type="caution">
    <text evidence="3">The sequence shown here is derived from an EMBL/GenBank/DDBJ whole genome shotgun (WGS) entry which is preliminary data.</text>
</comment>
<accession>A0A9N8DR04</accession>
<dbReference type="OrthoDB" id="98589at2759"/>
<feature type="region of interest" description="Disordered" evidence="1">
    <location>
        <begin position="330"/>
        <end position="358"/>
    </location>
</feature>
<keyword evidence="4" id="KW-1185">Reference proteome</keyword>
<evidence type="ECO:0000313" key="3">
    <source>
        <dbReference type="EMBL" id="CAB9505274.1"/>
    </source>
</evidence>
<dbReference type="Pfam" id="PF25273">
    <property type="entry name" value="DUF7869"/>
    <property type="match status" value="1"/>
</dbReference>
<organism evidence="3 4">
    <name type="scientific">Seminavis robusta</name>
    <dbReference type="NCBI Taxonomy" id="568900"/>
    <lineage>
        <taxon>Eukaryota</taxon>
        <taxon>Sar</taxon>
        <taxon>Stramenopiles</taxon>
        <taxon>Ochrophyta</taxon>
        <taxon>Bacillariophyta</taxon>
        <taxon>Bacillariophyceae</taxon>
        <taxon>Bacillariophycidae</taxon>
        <taxon>Naviculales</taxon>
        <taxon>Naviculaceae</taxon>
        <taxon>Seminavis</taxon>
    </lineage>
</organism>